<feature type="coiled-coil region" evidence="1">
    <location>
        <begin position="118"/>
        <end position="145"/>
    </location>
</feature>
<evidence type="ECO:0000313" key="2">
    <source>
        <dbReference type="EMBL" id="QDT04245.1"/>
    </source>
</evidence>
<keyword evidence="1" id="KW-0175">Coiled coil</keyword>
<reference evidence="2 3" key="1">
    <citation type="submission" date="2019-02" db="EMBL/GenBank/DDBJ databases">
        <title>Deep-cultivation of Planctomycetes and their phenomic and genomic characterization uncovers novel biology.</title>
        <authorList>
            <person name="Wiegand S."/>
            <person name="Jogler M."/>
            <person name="Boedeker C."/>
            <person name="Pinto D."/>
            <person name="Vollmers J."/>
            <person name="Rivas-Marin E."/>
            <person name="Kohn T."/>
            <person name="Peeters S.H."/>
            <person name="Heuer A."/>
            <person name="Rast P."/>
            <person name="Oberbeckmann S."/>
            <person name="Bunk B."/>
            <person name="Jeske O."/>
            <person name="Meyerdierks A."/>
            <person name="Storesund J.E."/>
            <person name="Kallscheuer N."/>
            <person name="Luecker S."/>
            <person name="Lage O.M."/>
            <person name="Pohl T."/>
            <person name="Merkel B.J."/>
            <person name="Hornburger P."/>
            <person name="Mueller R.-W."/>
            <person name="Bruemmer F."/>
            <person name="Labrenz M."/>
            <person name="Spormann A.M."/>
            <person name="Op den Camp H."/>
            <person name="Overmann J."/>
            <person name="Amann R."/>
            <person name="Jetten M.S.M."/>
            <person name="Mascher T."/>
            <person name="Medema M.H."/>
            <person name="Devos D.P."/>
            <person name="Kaster A.-K."/>
            <person name="Ovreas L."/>
            <person name="Rohde M."/>
            <person name="Galperin M.Y."/>
            <person name="Jogler C."/>
        </authorList>
    </citation>
    <scope>NUCLEOTIDE SEQUENCE [LARGE SCALE GENOMIC DNA]</scope>
    <source>
        <strain evidence="2 3">K22_7</strain>
    </source>
</reference>
<evidence type="ECO:0000313" key="3">
    <source>
        <dbReference type="Proteomes" id="UP000318538"/>
    </source>
</evidence>
<protein>
    <submittedName>
        <fullName evidence="2">Uncharacterized protein</fullName>
    </submittedName>
</protein>
<proteinExistence type="predicted"/>
<keyword evidence="3" id="KW-1185">Reference proteome</keyword>
<name>A0A517NAT1_9BACT</name>
<accession>A0A517NAT1</accession>
<organism evidence="2 3">
    <name type="scientific">Rubripirellula lacrimiformis</name>
    <dbReference type="NCBI Taxonomy" id="1930273"/>
    <lineage>
        <taxon>Bacteria</taxon>
        <taxon>Pseudomonadati</taxon>
        <taxon>Planctomycetota</taxon>
        <taxon>Planctomycetia</taxon>
        <taxon>Pirellulales</taxon>
        <taxon>Pirellulaceae</taxon>
        <taxon>Rubripirellula</taxon>
    </lineage>
</organism>
<dbReference type="EMBL" id="CP036525">
    <property type="protein sequence ID" value="QDT04245.1"/>
    <property type="molecule type" value="Genomic_DNA"/>
</dbReference>
<dbReference type="AlphaFoldDB" id="A0A517NAT1"/>
<evidence type="ECO:0000256" key="1">
    <source>
        <dbReference type="SAM" id="Coils"/>
    </source>
</evidence>
<gene>
    <name evidence="2" type="ORF">K227x_26350</name>
</gene>
<dbReference type="KEGG" id="rlc:K227x_26350"/>
<dbReference type="Proteomes" id="UP000318538">
    <property type="component" value="Chromosome"/>
</dbReference>
<sequence>MIDSGTQLIFRRLAKKLSNEITQREQGHCLRVDHLDDPIARFLCECIIQYVEMDRCYVLTSKSKEDLSTSELNTERAIELRNRKPQAFILLVPAGLTDSTASSLRNAFAVFDLDKYWLASQQELIKELDEDVRQYVSKALRLSKRNRTPEPL</sequence>
<dbReference type="RefSeq" id="WP_145169787.1">
    <property type="nucleotide sequence ID" value="NZ_CP036525.1"/>
</dbReference>
<dbReference type="OrthoDB" id="9806951at2"/>